<dbReference type="Proteomes" id="UP000178240">
    <property type="component" value="Unassembled WGS sequence"/>
</dbReference>
<dbReference type="InterPro" id="IPR011042">
    <property type="entry name" value="6-blade_b-propeller_TolB-like"/>
</dbReference>
<evidence type="ECO:0000259" key="2">
    <source>
        <dbReference type="Pfam" id="PF08308"/>
    </source>
</evidence>
<evidence type="ECO:0000256" key="1">
    <source>
        <dbReference type="SAM" id="Phobius"/>
    </source>
</evidence>
<proteinExistence type="predicted"/>
<dbReference type="AlphaFoldDB" id="A0A1G1Y1L4"/>
<name>A0A1G1Y1L4_9BACT</name>
<accession>A0A1G1Y1L4</accession>
<keyword evidence="1" id="KW-0812">Transmembrane</keyword>
<dbReference type="SUPFAM" id="SSF82171">
    <property type="entry name" value="DPP6 N-terminal domain-like"/>
    <property type="match status" value="1"/>
</dbReference>
<evidence type="ECO:0000313" key="3">
    <source>
        <dbReference type="EMBL" id="OGY45467.1"/>
    </source>
</evidence>
<keyword evidence="1" id="KW-1133">Transmembrane helix</keyword>
<keyword evidence="1" id="KW-0472">Membrane</keyword>
<dbReference type="STRING" id="1797535.A2744_02150"/>
<sequence>MKIKYRRLLYTIFFLIFFIFGSFLFFDTAGYRYNFKRNKLEKTGILIVNSSPTEAEIFLNGQYQDKTPSRLTKLLPDQYDVEVRKDNFWPWQQKLTISSNLTTFAEGIFLFKKSLPTVKVNGEINILAPEPGQGKIIYSLKKNGLEEIRFLNLETDTDLAVEQLPNKTYDSMEFVAWSPKKNKALLKKIIGDFNQYLIIDAETLKIKELFNITRLNFERVSWDQKNNDYLYGLSGSVLYRIDLGKNSAESLIADHITDFMGRDSEIYYITQVANESLINQVILNQTPGQIKKIKLPDFSEFSLAAAPDGYLALLNKKNNDLFIIKSQVFLDKNMSDNIVVQAQAKNLSWSPDFKKFLYYNDFEIWVYDLTTNEGQLLNRYSEVIREAIWHPKKNYVLYLSNNAIKAIRVDQADIKNDLTLAELDNVSELTLDRQGENLYGRGKIGSQQGIYQLELQ</sequence>
<gene>
    <name evidence="3" type="ORF">A2744_02150</name>
</gene>
<dbReference type="EMBL" id="MHIE01000019">
    <property type="protein sequence ID" value="OGY45467.1"/>
    <property type="molecule type" value="Genomic_DNA"/>
</dbReference>
<feature type="transmembrane region" description="Helical" evidence="1">
    <location>
        <begin position="7"/>
        <end position="26"/>
    </location>
</feature>
<protein>
    <recommendedName>
        <fullName evidence="2">PEGA domain-containing protein</fullName>
    </recommendedName>
</protein>
<comment type="caution">
    <text evidence="3">The sequence shown here is derived from an EMBL/GenBank/DDBJ whole genome shotgun (WGS) entry which is preliminary data.</text>
</comment>
<dbReference type="InterPro" id="IPR013229">
    <property type="entry name" value="PEGA"/>
</dbReference>
<feature type="domain" description="PEGA" evidence="2">
    <location>
        <begin position="44"/>
        <end position="102"/>
    </location>
</feature>
<reference evidence="3 4" key="1">
    <citation type="journal article" date="2016" name="Nat. Commun.">
        <title>Thousands of microbial genomes shed light on interconnected biogeochemical processes in an aquifer system.</title>
        <authorList>
            <person name="Anantharaman K."/>
            <person name="Brown C.T."/>
            <person name="Hug L.A."/>
            <person name="Sharon I."/>
            <person name="Castelle C.J."/>
            <person name="Probst A.J."/>
            <person name="Thomas B.C."/>
            <person name="Singh A."/>
            <person name="Wilkins M.J."/>
            <person name="Karaoz U."/>
            <person name="Brodie E.L."/>
            <person name="Williams K.H."/>
            <person name="Hubbard S.S."/>
            <person name="Banfield J.F."/>
        </authorList>
    </citation>
    <scope>NUCLEOTIDE SEQUENCE [LARGE SCALE GENOMIC DNA]</scope>
</reference>
<dbReference type="Gene3D" id="2.120.10.30">
    <property type="entry name" value="TolB, C-terminal domain"/>
    <property type="match status" value="1"/>
</dbReference>
<evidence type="ECO:0000313" key="4">
    <source>
        <dbReference type="Proteomes" id="UP000178240"/>
    </source>
</evidence>
<organism evidence="3 4">
    <name type="scientific">Candidatus Buchananbacteria bacterium RIFCSPHIGHO2_01_FULL_44_11</name>
    <dbReference type="NCBI Taxonomy" id="1797535"/>
    <lineage>
        <taxon>Bacteria</taxon>
        <taxon>Candidatus Buchananiibacteriota</taxon>
    </lineage>
</organism>
<dbReference type="Pfam" id="PF08308">
    <property type="entry name" value="PEGA"/>
    <property type="match status" value="1"/>
</dbReference>